<dbReference type="PATRIC" id="fig|43658.6.peg.3913"/>
<dbReference type="AlphaFoldDB" id="A0A0L0EV49"/>
<reference evidence="2" key="1">
    <citation type="submission" date="2015-07" db="EMBL/GenBank/DDBJ databases">
        <title>Draft genome sequence of a Pseudoalteromonas rubra strain, OCN096, isolated from Kaneohe Bay, Oahu, Hawaii.</title>
        <authorList>
            <person name="Beurmann S."/>
            <person name="Ushijima B."/>
            <person name="Belcaid M."/>
            <person name="Callahan S.M."/>
            <person name="Aeby G.S."/>
        </authorList>
    </citation>
    <scope>NUCLEOTIDE SEQUENCE [LARGE SCALE GENOMIC DNA]</scope>
    <source>
        <strain evidence="2">OCN096</strain>
    </source>
</reference>
<name>A0A0L0EV49_9GAMM</name>
<accession>A0A0L0EV49</accession>
<dbReference type="Proteomes" id="UP000036850">
    <property type="component" value="Unassembled WGS sequence"/>
</dbReference>
<sequence length="66" mass="8020">MIDTVLKLLPLKVRIFIYFYLKHGYFMSWSKPELFSEYIQLRKLRLGKKKAYMLINTQCGSMLRKK</sequence>
<comment type="caution">
    <text evidence="1">The sequence shown here is derived from an EMBL/GenBank/DDBJ whole genome shotgun (WGS) entry which is preliminary data.</text>
</comment>
<proteinExistence type="predicted"/>
<dbReference type="EMBL" id="LFZX01000051">
    <property type="protein sequence ID" value="KNC67743.1"/>
    <property type="molecule type" value="Genomic_DNA"/>
</dbReference>
<evidence type="ECO:0000313" key="2">
    <source>
        <dbReference type="Proteomes" id="UP000036850"/>
    </source>
</evidence>
<organism evidence="1 2">
    <name type="scientific">Pseudoalteromonas rubra</name>
    <dbReference type="NCBI Taxonomy" id="43658"/>
    <lineage>
        <taxon>Bacteria</taxon>
        <taxon>Pseudomonadati</taxon>
        <taxon>Pseudomonadota</taxon>
        <taxon>Gammaproteobacteria</taxon>
        <taxon>Alteromonadales</taxon>
        <taxon>Pseudoalteromonadaceae</taxon>
        <taxon>Pseudoalteromonas</taxon>
    </lineage>
</organism>
<protein>
    <submittedName>
        <fullName evidence="1">Uncharacterized protein</fullName>
    </submittedName>
</protein>
<evidence type="ECO:0000313" key="1">
    <source>
        <dbReference type="EMBL" id="KNC67743.1"/>
    </source>
</evidence>
<gene>
    <name evidence="1" type="ORF">AC626_08875</name>
</gene>